<organism evidence="1 2">
    <name type="scientific">Liparis tanakae</name>
    <name type="common">Tanaka's snailfish</name>
    <dbReference type="NCBI Taxonomy" id="230148"/>
    <lineage>
        <taxon>Eukaryota</taxon>
        <taxon>Metazoa</taxon>
        <taxon>Chordata</taxon>
        <taxon>Craniata</taxon>
        <taxon>Vertebrata</taxon>
        <taxon>Euteleostomi</taxon>
        <taxon>Actinopterygii</taxon>
        <taxon>Neopterygii</taxon>
        <taxon>Teleostei</taxon>
        <taxon>Neoteleostei</taxon>
        <taxon>Acanthomorphata</taxon>
        <taxon>Eupercaria</taxon>
        <taxon>Perciformes</taxon>
        <taxon>Cottioidei</taxon>
        <taxon>Cottales</taxon>
        <taxon>Liparidae</taxon>
        <taxon>Liparis</taxon>
    </lineage>
</organism>
<gene>
    <name evidence="1" type="ORF">EYF80_016854</name>
</gene>
<proteinExistence type="predicted"/>
<accession>A0A4Z2I633</accession>
<evidence type="ECO:0000313" key="1">
    <source>
        <dbReference type="EMBL" id="TNN72925.1"/>
    </source>
</evidence>
<reference evidence="1 2" key="1">
    <citation type="submission" date="2019-03" db="EMBL/GenBank/DDBJ databases">
        <title>First draft genome of Liparis tanakae, snailfish: a comprehensive survey of snailfish specific genes.</title>
        <authorList>
            <person name="Kim W."/>
            <person name="Song I."/>
            <person name="Jeong J.-H."/>
            <person name="Kim D."/>
            <person name="Kim S."/>
            <person name="Ryu S."/>
            <person name="Song J.Y."/>
            <person name="Lee S.K."/>
        </authorList>
    </citation>
    <scope>NUCLEOTIDE SEQUENCE [LARGE SCALE GENOMIC DNA]</scope>
    <source>
        <tissue evidence="1">Muscle</tissue>
    </source>
</reference>
<dbReference type="Proteomes" id="UP000314294">
    <property type="component" value="Unassembled WGS sequence"/>
</dbReference>
<dbReference type="AlphaFoldDB" id="A0A4Z2I633"/>
<protein>
    <submittedName>
        <fullName evidence="1">Uncharacterized protein</fullName>
    </submittedName>
</protein>
<evidence type="ECO:0000313" key="2">
    <source>
        <dbReference type="Proteomes" id="UP000314294"/>
    </source>
</evidence>
<dbReference type="EMBL" id="SRLO01000131">
    <property type="protein sequence ID" value="TNN72925.1"/>
    <property type="molecule type" value="Genomic_DNA"/>
</dbReference>
<sequence>MSWGQKYRRRALLVASDRLCLPEAIMSKMNFLQSTHTSMVAQSSVSSEGSSSSSWDFKEPCFENLRGTGEKCC</sequence>
<name>A0A4Z2I633_9TELE</name>
<comment type="caution">
    <text evidence="1">The sequence shown here is derived from an EMBL/GenBank/DDBJ whole genome shotgun (WGS) entry which is preliminary data.</text>
</comment>
<keyword evidence="2" id="KW-1185">Reference proteome</keyword>